<evidence type="ECO:0000313" key="2">
    <source>
        <dbReference type="EMBL" id="CAB9505058.1"/>
    </source>
</evidence>
<evidence type="ECO:0000313" key="3">
    <source>
        <dbReference type="Proteomes" id="UP001153069"/>
    </source>
</evidence>
<protein>
    <submittedName>
        <fullName evidence="2">Uncharacterized protein</fullName>
    </submittedName>
</protein>
<feature type="region of interest" description="Disordered" evidence="1">
    <location>
        <begin position="175"/>
        <end position="217"/>
    </location>
</feature>
<comment type="caution">
    <text evidence="2">The sequence shown here is derived from an EMBL/GenBank/DDBJ whole genome shotgun (WGS) entry which is preliminary data.</text>
</comment>
<feature type="compositionally biased region" description="Low complexity" evidence="1">
    <location>
        <begin position="184"/>
        <end position="197"/>
    </location>
</feature>
<dbReference type="Proteomes" id="UP001153069">
    <property type="component" value="Unassembled WGS sequence"/>
</dbReference>
<accession>A0A9N8H7X3</accession>
<name>A0A9N8H7X3_9STRA</name>
<sequence length="320" mass="36199">MSSFQHKTGRKDRQRYPHFEVLLGAFSPLPNNQKHIASKPKNAIELCHKGSQTKDRPTMRLLCRPTTRRKKRKVANADKWVAEEKQKPEPLEPPAPPIPGVVVADMSPTADIKQRCWDVDQEIRARQEEFGLDLYYILEEYEKSELPMEPDTALASFHKQWLAVKEEIETYTELQQIQQQLGDSSDNNNNNAKSSSSSKKKKKWRGRGRGKVGREPSHGDNAIFATWLRQRKRLFGVQCFDTAFEVLGTSAAASTSFGETAVSTSSPQERVVSGLVQEAVQDVLLLERLKESFVREAEEIATQEQGGEDVPTFCGMVCCY</sequence>
<reference evidence="2" key="1">
    <citation type="submission" date="2020-06" db="EMBL/GenBank/DDBJ databases">
        <authorList>
            <consortium name="Plant Systems Biology data submission"/>
        </authorList>
    </citation>
    <scope>NUCLEOTIDE SEQUENCE</scope>
    <source>
        <strain evidence="2">D6</strain>
    </source>
</reference>
<dbReference type="AlphaFoldDB" id="A0A9N8H7X3"/>
<evidence type="ECO:0000256" key="1">
    <source>
        <dbReference type="SAM" id="MobiDB-lite"/>
    </source>
</evidence>
<dbReference type="EMBL" id="CAICTM010000216">
    <property type="protein sequence ID" value="CAB9505058.1"/>
    <property type="molecule type" value="Genomic_DNA"/>
</dbReference>
<feature type="compositionally biased region" description="Basic and acidic residues" evidence="1">
    <location>
        <begin position="80"/>
        <end position="90"/>
    </location>
</feature>
<proteinExistence type="predicted"/>
<keyword evidence="3" id="KW-1185">Reference proteome</keyword>
<feature type="region of interest" description="Disordered" evidence="1">
    <location>
        <begin position="67"/>
        <end position="98"/>
    </location>
</feature>
<organism evidence="2 3">
    <name type="scientific">Seminavis robusta</name>
    <dbReference type="NCBI Taxonomy" id="568900"/>
    <lineage>
        <taxon>Eukaryota</taxon>
        <taxon>Sar</taxon>
        <taxon>Stramenopiles</taxon>
        <taxon>Ochrophyta</taxon>
        <taxon>Bacillariophyta</taxon>
        <taxon>Bacillariophyceae</taxon>
        <taxon>Bacillariophycidae</taxon>
        <taxon>Naviculales</taxon>
        <taxon>Naviculaceae</taxon>
        <taxon>Seminavis</taxon>
    </lineage>
</organism>
<feature type="compositionally biased region" description="Basic residues" evidence="1">
    <location>
        <begin position="198"/>
        <end position="211"/>
    </location>
</feature>
<gene>
    <name evidence="2" type="ORF">SEMRO_217_G089830.1</name>
</gene>